<proteinExistence type="predicted"/>
<reference evidence="1" key="1">
    <citation type="submission" date="2018-02" db="EMBL/GenBank/DDBJ databases">
        <title>Rhizophora mucronata_Transcriptome.</title>
        <authorList>
            <person name="Meera S.P."/>
            <person name="Sreeshan A."/>
            <person name="Augustine A."/>
        </authorList>
    </citation>
    <scope>NUCLEOTIDE SEQUENCE</scope>
    <source>
        <tissue evidence="1">Leaf</tissue>
    </source>
</reference>
<sequence>MNKFEEVYKQTEEQIENYIGNLHSHGQLHNSSNLAAKKSVLVHEAHKL</sequence>
<dbReference type="AlphaFoldDB" id="A0A2P2N483"/>
<protein>
    <submittedName>
        <fullName evidence="1">Uncharacterized protein</fullName>
    </submittedName>
</protein>
<dbReference type="EMBL" id="GGEC01056789">
    <property type="protein sequence ID" value="MBX37273.1"/>
    <property type="molecule type" value="Transcribed_RNA"/>
</dbReference>
<accession>A0A2P2N483</accession>
<name>A0A2P2N483_RHIMU</name>
<evidence type="ECO:0000313" key="1">
    <source>
        <dbReference type="EMBL" id="MBX37273.1"/>
    </source>
</evidence>
<organism evidence="1">
    <name type="scientific">Rhizophora mucronata</name>
    <name type="common">Asiatic mangrove</name>
    <dbReference type="NCBI Taxonomy" id="61149"/>
    <lineage>
        <taxon>Eukaryota</taxon>
        <taxon>Viridiplantae</taxon>
        <taxon>Streptophyta</taxon>
        <taxon>Embryophyta</taxon>
        <taxon>Tracheophyta</taxon>
        <taxon>Spermatophyta</taxon>
        <taxon>Magnoliopsida</taxon>
        <taxon>eudicotyledons</taxon>
        <taxon>Gunneridae</taxon>
        <taxon>Pentapetalae</taxon>
        <taxon>rosids</taxon>
        <taxon>fabids</taxon>
        <taxon>Malpighiales</taxon>
        <taxon>Rhizophoraceae</taxon>
        <taxon>Rhizophora</taxon>
    </lineage>
</organism>